<dbReference type="InterPro" id="IPR002173">
    <property type="entry name" value="Carboh/pur_kinase_PfkB_CS"/>
</dbReference>
<reference evidence="14 15" key="1">
    <citation type="journal article" date="2023" name="Nat. Commun.">
        <title>Origin of minicircular mitochondrial genomes in red algae.</title>
        <authorList>
            <person name="Lee Y."/>
            <person name="Cho C.H."/>
            <person name="Lee Y.M."/>
            <person name="Park S.I."/>
            <person name="Yang J.H."/>
            <person name="West J.A."/>
            <person name="Bhattacharya D."/>
            <person name="Yoon H.S."/>
        </authorList>
    </citation>
    <scope>NUCLEOTIDE SEQUENCE [LARGE SCALE GENOMIC DNA]</scope>
    <source>
        <strain evidence="14 15">CCMP1338</strain>
        <tissue evidence="14">Whole cell</tissue>
    </source>
</reference>
<accession>A0AAV8UZE0</accession>
<comment type="caution">
    <text evidence="14">The sequence shown here is derived from an EMBL/GenBank/DDBJ whole genome shotgun (WGS) entry which is preliminary data.</text>
</comment>
<keyword evidence="15" id="KW-1185">Reference proteome</keyword>
<feature type="binding site" evidence="12">
    <location>
        <begin position="268"/>
        <end position="269"/>
    </location>
    <ligand>
        <name>ATP</name>
        <dbReference type="ChEBI" id="CHEBI:30616"/>
    </ligand>
</feature>
<evidence type="ECO:0000313" key="15">
    <source>
        <dbReference type="Proteomes" id="UP001157974"/>
    </source>
</evidence>
<keyword evidence="6 12" id="KW-0547">Nucleotide-binding</keyword>
<comment type="catalytic activity">
    <reaction evidence="12">
        <text>D-ribose + ATP = D-ribose 5-phosphate + ADP + H(+)</text>
        <dbReference type="Rhea" id="RHEA:13697"/>
        <dbReference type="ChEBI" id="CHEBI:15378"/>
        <dbReference type="ChEBI" id="CHEBI:30616"/>
        <dbReference type="ChEBI" id="CHEBI:47013"/>
        <dbReference type="ChEBI" id="CHEBI:78346"/>
        <dbReference type="ChEBI" id="CHEBI:456216"/>
        <dbReference type="EC" id="2.7.1.15"/>
    </reaction>
</comment>
<keyword evidence="9 12" id="KW-0460">Magnesium</keyword>
<feature type="binding site" evidence="12">
    <location>
        <position position="265"/>
    </location>
    <ligand>
        <name>K(+)</name>
        <dbReference type="ChEBI" id="CHEBI:29103"/>
    </ligand>
</feature>
<dbReference type="GO" id="GO:0005829">
    <property type="term" value="C:cytosol"/>
    <property type="evidence" value="ECO:0007669"/>
    <property type="project" value="TreeGrafter"/>
</dbReference>
<evidence type="ECO:0000256" key="8">
    <source>
        <dbReference type="ARBA" id="ARBA00022840"/>
    </source>
</evidence>
<comment type="activity regulation">
    <text evidence="12">Activated by a monovalent cation that binds near, but not in, the active site. The most likely occupant of the site in vivo is potassium. Ion binding induces a conformational change that may alter substrate affinity.</text>
</comment>
<evidence type="ECO:0000256" key="7">
    <source>
        <dbReference type="ARBA" id="ARBA00022777"/>
    </source>
</evidence>
<keyword evidence="4 12" id="KW-0808">Transferase</keyword>
<dbReference type="PRINTS" id="PR00990">
    <property type="entry name" value="RIBOKINASE"/>
</dbReference>
<dbReference type="Pfam" id="PF00294">
    <property type="entry name" value="PfkB"/>
    <property type="match status" value="1"/>
</dbReference>
<feature type="binding site" evidence="12">
    <location>
        <position position="263"/>
    </location>
    <ligand>
        <name>K(+)</name>
        <dbReference type="ChEBI" id="CHEBI:29103"/>
    </ligand>
</feature>
<keyword evidence="12" id="KW-0963">Cytoplasm</keyword>
<feature type="binding site" evidence="12">
    <location>
        <position position="195"/>
    </location>
    <ligand>
        <name>ATP</name>
        <dbReference type="ChEBI" id="CHEBI:30616"/>
    </ligand>
</feature>
<feature type="active site" description="Proton acceptor" evidence="12">
    <location>
        <position position="269"/>
    </location>
</feature>
<dbReference type="PANTHER" id="PTHR10584:SF166">
    <property type="entry name" value="RIBOKINASE"/>
    <property type="match status" value="1"/>
</dbReference>
<dbReference type="PANTHER" id="PTHR10584">
    <property type="entry name" value="SUGAR KINASE"/>
    <property type="match status" value="1"/>
</dbReference>
<dbReference type="InterPro" id="IPR002139">
    <property type="entry name" value="Ribo/fructo_kinase"/>
</dbReference>
<evidence type="ECO:0000256" key="11">
    <source>
        <dbReference type="ARBA" id="ARBA00023277"/>
    </source>
</evidence>
<dbReference type="EMBL" id="JAMWBK010000002">
    <property type="protein sequence ID" value="KAJ8907998.1"/>
    <property type="molecule type" value="Genomic_DNA"/>
</dbReference>
<dbReference type="PROSITE" id="PS00584">
    <property type="entry name" value="PFKB_KINASES_2"/>
    <property type="match status" value="1"/>
</dbReference>
<gene>
    <name evidence="14" type="ORF">NDN08_008099</name>
</gene>
<dbReference type="InterPro" id="IPR011611">
    <property type="entry name" value="PfkB_dom"/>
</dbReference>
<dbReference type="HAMAP" id="MF_01987">
    <property type="entry name" value="Ribokinase"/>
    <property type="match status" value="1"/>
</dbReference>
<comment type="subunit">
    <text evidence="12">Homodimer.</text>
</comment>
<evidence type="ECO:0000256" key="1">
    <source>
        <dbReference type="ARBA" id="ARBA00005380"/>
    </source>
</evidence>
<keyword evidence="10 12" id="KW-0630">Potassium</keyword>
<dbReference type="GO" id="GO:0046872">
    <property type="term" value="F:metal ion binding"/>
    <property type="evidence" value="ECO:0007669"/>
    <property type="project" value="UniProtKB-KW"/>
</dbReference>
<dbReference type="Proteomes" id="UP001157974">
    <property type="component" value="Unassembled WGS sequence"/>
</dbReference>
<keyword evidence="7 12" id="KW-0418">Kinase</keyword>
<feature type="binding site" evidence="12">
    <location>
        <begin position="14"/>
        <end position="16"/>
    </location>
    <ligand>
        <name>substrate</name>
    </ligand>
</feature>
<evidence type="ECO:0000256" key="10">
    <source>
        <dbReference type="ARBA" id="ARBA00022958"/>
    </source>
</evidence>
<dbReference type="Gene3D" id="3.40.1190.20">
    <property type="match status" value="1"/>
</dbReference>
<evidence type="ECO:0000256" key="2">
    <source>
        <dbReference type="ARBA" id="ARBA00012035"/>
    </source>
</evidence>
<feature type="binding site" evidence="12">
    <location>
        <begin position="240"/>
        <end position="245"/>
    </location>
    <ligand>
        <name>ATP</name>
        <dbReference type="ChEBI" id="CHEBI:30616"/>
    </ligand>
</feature>
<feature type="binding site" evidence="12">
    <location>
        <position position="149"/>
    </location>
    <ligand>
        <name>substrate</name>
    </ligand>
</feature>
<dbReference type="CDD" id="cd01174">
    <property type="entry name" value="ribokinase"/>
    <property type="match status" value="1"/>
</dbReference>
<evidence type="ECO:0000256" key="3">
    <source>
        <dbReference type="ARBA" id="ARBA00016943"/>
    </source>
</evidence>
<evidence type="ECO:0000259" key="13">
    <source>
        <dbReference type="Pfam" id="PF00294"/>
    </source>
</evidence>
<evidence type="ECO:0000256" key="5">
    <source>
        <dbReference type="ARBA" id="ARBA00022723"/>
    </source>
</evidence>
<comment type="caution">
    <text evidence="12">Lacks conserved residue(s) required for the propagation of feature annotation.</text>
</comment>
<keyword evidence="11 12" id="KW-0119">Carbohydrate metabolism</keyword>
<dbReference type="InterPro" id="IPR029056">
    <property type="entry name" value="Ribokinase-like"/>
</dbReference>
<feature type="binding site" evidence="12">
    <location>
        <position position="308"/>
    </location>
    <ligand>
        <name>K(+)</name>
        <dbReference type="ChEBI" id="CHEBI:29103"/>
    </ligand>
</feature>
<dbReference type="SUPFAM" id="SSF53613">
    <property type="entry name" value="Ribokinase-like"/>
    <property type="match status" value="1"/>
</dbReference>
<evidence type="ECO:0000313" key="14">
    <source>
        <dbReference type="EMBL" id="KAJ8907998.1"/>
    </source>
</evidence>
<feature type="binding site" evidence="12">
    <location>
        <begin position="42"/>
        <end position="46"/>
    </location>
    <ligand>
        <name>substrate</name>
    </ligand>
</feature>
<dbReference type="AlphaFoldDB" id="A0AAV8UZE0"/>
<dbReference type="GO" id="GO:0004747">
    <property type="term" value="F:ribokinase activity"/>
    <property type="evidence" value="ECO:0007669"/>
    <property type="project" value="UniProtKB-UniRule"/>
</dbReference>
<evidence type="ECO:0000256" key="6">
    <source>
        <dbReference type="ARBA" id="ARBA00022741"/>
    </source>
</evidence>
<organism evidence="14 15">
    <name type="scientific">Rhodosorus marinus</name>
    <dbReference type="NCBI Taxonomy" id="101924"/>
    <lineage>
        <taxon>Eukaryota</taxon>
        <taxon>Rhodophyta</taxon>
        <taxon>Stylonematophyceae</taxon>
        <taxon>Stylonematales</taxon>
        <taxon>Stylonemataceae</taxon>
        <taxon>Rhodosorus</taxon>
    </lineage>
</organism>
<comment type="pathway">
    <text evidence="12">Carbohydrate metabolism; D-ribose degradation; D-ribose 5-phosphate from beta-D-ribopyranose: step 2/2.</text>
</comment>
<dbReference type="GO" id="GO:0005524">
    <property type="term" value="F:ATP binding"/>
    <property type="evidence" value="ECO:0007669"/>
    <property type="project" value="UniProtKB-UniRule"/>
</dbReference>
<protein>
    <recommendedName>
        <fullName evidence="3 12">Ribokinase</fullName>
        <shortName evidence="12">RK</shortName>
        <ecNumber evidence="2 12">2.7.1.15</ecNumber>
    </recommendedName>
</protein>
<dbReference type="GO" id="GO:0019303">
    <property type="term" value="P:D-ribose catabolic process"/>
    <property type="evidence" value="ECO:0007669"/>
    <property type="project" value="UniProtKB-UniRule"/>
</dbReference>
<evidence type="ECO:0000256" key="12">
    <source>
        <dbReference type="HAMAP-Rule" id="MF_03215"/>
    </source>
</evidence>
<keyword evidence="5 12" id="KW-0479">Metal-binding</keyword>
<keyword evidence="8 12" id="KW-0067">ATP-binding</keyword>
<dbReference type="InterPro" id="IPR011877">
    <property type="entry name" value="Ribokinase"/>
</dbReference>
<dbReference type="EC" id="2.7.1.15" evidence="2 12"/>
<comment type="cofactor">
    <cofactor evidence="12">
        <name>Mg(2+)</name>
        <dbReference type="ChEBI" id="CHEBI:18420"/>
    </cofactor>
    <text evidence="12">Requires a divalent cation, most likely magnesium in vivo, as an electrophilic catalyst to aid phosphoryl group transfer. It is the chelate of the metal and the nucleotide that is the actual substrate.</text>
</comment>
<evidence type="ECO:0000256" key="9">
    <source>
        <dbReference type="ARBA" id="ARBA00022842"/>
    </source>
</evidence>
<comment type="similarity">
    <text evidence="12">Belongs to the carbohydrate kinase PfkB family. Ribokinase subfamily.</text>
</comment>
<feature type="domain" description="Carbohydrate kinase PfkB" evidence="13">
    <location>
        <begin position="7"/>
        <end position="313"/>
    </location>
</feature>
<name>A0AAV8UZE0_9RHOD</name>
<comment type="similarity">
    <text evidence="1">Belongs to the carbohydrate kinase pfkB family.</text>
</comment>
<feature type="binding site" evidence="12">
    <location>
        <position position="310"/>
    </location>
    <ligand>
        <name>K(+)</name>
        <dbReference type="ChEBI" id="CHEBI:29103"/>
    </ligand>
</feature>
<feature type="binding site" evidence="12">
    <location>
        <position position="269"/>
    </location>
    <ligand>
        <name>substrate</name>
    </ligand>
</feature>
<proteinExistence type="inferred from homology"/>
<comment type="function">
    <text evidence="12">Catalyzes the phosphorylation of ribose at O-5 in a reaction requiring ATP and magnesium. The resulting D-ribose-5-phosphate can then be used either for sythesis of nucleotides, histidine, and tryptophan, or as a component of the pentose phosphate pathway.</text>
</comment>
<dbReference type="GO" id="GO:0005634">
    <property type="term" value="C:nucleus"/>
    <property type="evidence" value="ECO:0007669"/>
    <property type="project" value="UniProtKB-SubCell"/>
</dbReference>
<comment type="subcellular location">
    <subcellularLocation>
        <location evidence="12">Cytoplasm</location>
    </subcellularLocation>
    <subcellularLocation>
        <location evidence="12">Nucleus</location>
    </subcellularLocation>
</comment>
<sequence>MSRQEWILVVGSSNVDQIVRTDRLPNRGETVLGDDLTILVGGKGANQAVAAARLSTCVVGFVSSVGNDPHASRVKSALESENVSCRFIVDEMRPTGTAFINVDKTTGDNTIVVSAGANMSVESESICKAVDRLTDQYSCPPRIALFQLEMPVKVCAEVAHKLRKSGSMILLNPSPIGQLFEYLDILDNIDILIVNEEELQQLALTGFQLDTKLRYNQNIEFVKATVKAVESKFAGKVFATLGSTGVIVEDALIDAYKPETVCDTVGAGDCFAGAVAAIVSENAIQGIPHDWQEIARFATTAAGLSVSKAGAHTAPQREAVDAILRC</sequence>
<keyword evidence="12" id="KW-0539">Nucleus</keyword>
<feature type="binding site" evidence="12">
    <location>
        <position position="305"/>
    </location>
    <ligand>
        <name>K(+)</name>
        <dbReference type="ChEBI" id="CHEBI:29103"/>
    </ligand>
</feature>
<evidence type="ECO:0000256" key="4">
    <source>
        <dbReference type="ARBA" id="ARBA00022679"/>
    </source>
</evidence>